<comment type="caution">
    <text evidence="1">The sequence shown here is derived from an EMBL/GenBank/DDBJ whole genome shotgun (WGS) entry which is preliminary data.</text>
</comment>
<keyword evidence="2" id="KW-1185">Reference proteome</keyword>
<protein>
    <submittedName>
        <fullName evidence="1">Uncharacterized protein</fullName>
    </submittedName>
</protein>
<accession>A0ABD2NSK9</accession>
<gene>
    <name evidence="1" type="ORF">HHI36_004909</name>
</gene>
<dbReference type="AlphaFoldDB" id="A0ABD2NSK9"/>
<dbReference type="Proteomes" id="UP001516400">
    <property type="component" value="Unassembled WGS sequence"/>
</dbReference>
<reference evidence="1 2" key="1">
    <citation type="journal article" date="2021" name="BMC Biol.">
        <title>Horizontally acquired antibacterial genes associated with adaptive radiation of ladybird beetles.</title>
        <authorList>
            <person name="Li H.S."/>
            <person name="Tang X.F."/>
            <person name="Huang Y.H."/>
            <person name="Xu Z.Y."/>
            <person name="Chen M.L."/>
            <person name="Du X.Y."/>
            <person name="Qiu B.Y."/>
            <person name="Chen P.T."/>
            <person name="Zhang W."/>
            <person name="Slipinski A."/>
            <person name="Escalona H.E."/>
            <person name="Waterhouse R.M."/>
            <person name="Zwick A."/>
            <person name="Pang H."/>
        </authorList>
    </citation>
    <scope>NUCLEOTIDE SEQUENCE [LARGE SCALE GENOMIC DNA]</scope>
    <source>
        <strain evidence="1">SYSU2018</strain>
    </source>
</reference>
<evidence type="ECO:0000313" key="2">
    <source>
        <dbReference type="Proteomes" id="UP001516400"/>
    </source>
</evidence>
<proteinExistence type="predicted"/>
<evidence type="ECO:0000313" key="1">
    <source>
        <dbReference type="EMBL" id="KAL3281703.1"/>
    </source>
</evidence>
<sequence>MKTKTNKSEINQHRVVLPYVKGVTTNNGRVLKKRNITPIFRPFCTICHILPTPKEKITLENEDIYGIPCKTYKKMYIGQTNRICRLELKNKETQSKAMEIENVIS</sequence>
<name>A0ABD2NSK9_9CUCU</name>
<organism evidence="1 2">
    <name type="scientific">Cryptolaemus montrouzieri</name>
    <dbReference type="NCBI Taxonomy" id="559131"/>
    <lineage>
        <taxon>Eukaryota</taxon>
        <taxon>Metazoa</taxon>
        <taxon>Ecdysozoa</taxon>
        <taxon>Arthropoda</taxon>
        <taxon>Hexapoda</taxon>
        <taxon>Insecta</taxon>
        <taxon>Pterygota</taxon>
        <taxon>Neoptera</taxon>
        <taxon>Endopterygota</taxon>
        <taxon>Coleoptera</taxon>
        <taxon>Polyphaga</taxon>
        <taxon>Cucujiformia</taxon>
        <taxon>Coccinelloidea</taxon>
        <taxon>Coccinellidae</taxon>
        <taxon>Scymninae</taxon>
        <taxon>Scymnini</taxon>
        <taxon>Cryptolaemus</taxon>
    </lineage>
</organism>
<dbReference type="EMBL" id="JABFTP020000144">
    <property type="protein sequence ID" value="KAL3281703.1"/>
    <property type="molecule type" value="Genomic_DNA"/>
</dbReference>